<dbReference type="Proteomes" id="UP001187471">
    <property type="component" value="Unassembled WGS sequence"/>
</dbReference>
<dbReference type="EMBL" id="JAVXUO010002957">
    <property type="protein sequence ID" value="KAK2968015.1"/>
    <property type="molecule type" value="Genomic_DNA"/>
</dbReference>
<dbReference type="PANTHER" id="PTHR11528">
    <property type="entry name" value="HEAT SHOCK PROTEIN 90 FAMILY MEMBER"/>
    <property type="match status" value="1"/>
</dbReference>
<protein>
    <submittedName>
        <fullName evidence="3">Uncharacterized protein</fullName>
    </submittedName>
</protein>
<comment type="caution">
    <text evidence="3">The sequence shown here is derived from an EMBL/GenBank/DDBJ whole genome shotgun (WGS) entry which is preliminary data.</text>
</comment>
<dbReference type="InterPro" id="IPR020568">
    <property type="entry name" value="Ribosomal_Su5_D2-typ_SF"/>
</dbReference>
<evidence type="ECO:0000256" key="1">
    <source>
        <dbReference type="ARBA" id="ARBA00008239"/>
    </source>
</evidence>
<dbReference type="GO" id="GO:0005524">
    <property type="term" value="F:ATP binding"/>
    <property type="evidence" value="ECO:0007669"/>
    <property type="project" value="InterPro"/>
</dbReference>
<dbReference type="SUPFAM" id="SSF54211">
    <property type="entry name" value="Ribosomal protein S5 domain 2-like"/>
    <property type="match status" value="1"/>
</dbReference>
<reference evidence="3" key="1">
    <citation type="submission" date="2022-12" db="EMBL/GenBank/DDBJ databases">
        <title>Draft genome assemblies for two species of Escallonia (Escalloniales).</title>
        <authorList>
            <person name="Chanderbali A."/>
            <person name="Dervinis C."/>
            <person name="Anghel I."/>
            <person name="Soltis D."/>
            <person name="Soltis P."/>
            <person name="Zapata F."/>
        </authorList>
    </citation>
    <scope>NUCLEOTIDE SEQUENCE</scope>
    <source>
        <strain evidence="3">UCBG92.1500</strain>
        <tissue evidence="3">Leaf</tissue>
    </source>
</reference>
<evidence type="ECO:0000313" key="3">
    <source>
        <dbReference type="EMBL" id="KAK2968015.1"/>
    </source>
</evidence>
<comment type="similarity">
    <text evidence="1">Belongs to the heat shock protein 90 family.</text>
</comment>
<keyword evidence="4" id="KW-1185">Reference proteome</keyword>
<dbReference type="AlphaFoldDB" id="A0AA88QRP4"/>
<dbReference type="Gene3D" id="3.40.50.11260">
    <property type="match status" value="1"/>
</dbReference>
<dbReference type="InterPro" id="IPR001404">
    <property type="entry name" value="Hsp90_fam"/>
</dbReference>
<accession>A0AA88QRP4</accession>
<feature type="non-terminal residue" evidence="3">
    <location>
        <position position="1"/>
    </location>
</feature>
<gene>
    <name evidence="3" type="ORF">RJ640_001709</name>
</gene>
<dbReference type="Pfam" id="PF00183">
    <property type="entry name" value="HSP90"/>
    <property type="match status" value="1"/>
</dbReference>
<name>A0AA88QRP4_9ASTE</name>
<dbReference type="GO" id="GO:0051082">
    <property type="term" value="F:unfolded protein binding"/>
    <property type="evidence" value="ECO:0007669"/>
    <property type="project" value="InterPro"/>
</dbReference>
<dbReference type="GO" id="GO:0016887">
    <property type="term" value="F:ATP hydrolysis activity"/>
    <property type="evidence" value="ECO:0007669"/>
    <property type="project" value="InterPro"/>
</dbReference>
<sequence>MKTSPGVDFRAFSKNLKLGIHEDSQNRAKLADLLRYYSTKSGDEMTSLKDYVTRMKEGQKDIYYITGESKKAVENSPFLEKLKRK</sequence>
<keyword evidence="2" id="KW-0143">Chaperone</keyword>
<evidence type="ECO:0000256" key="2">
    <source>
        <dbReference type="ARBA" id="ARBA00023186"/>
    </source>
</evidence>
<organism evidence="3 4">
    <name type="scientific">Escallonia rubra</name>
    <dbReference type="NCBI Taxonomy" id="112253"/>
    <lineage>
        <taxon>Eukaryota</taxon>
        <taxon>Viridiplantae</taxon>
        <taxon>Streptophyta</taxon>
        <taxon>Embryophyta</taxon>
        <taxon>Tracheophyta</taxon>
        <taxon>Spermatophyta</taxon>
        <taxon>Magnoliopsida</taxon>
        <taxon>eudicotyledons</taxon>
        <taxon>Gunneridae</taxon>
        <taxon>Pentapetalae</taxon>
        <taxon>asterids</taxon>
        <taxon>campanulids</taxon>
        <taxon>Escalloniales</taxon>
        <taxon>Escalloniaceae</taxon>
        <taxon>Escallonia</taxon>
    </lineage>
</organism>
<dbReference type="Gene3D" id="3.30.230.80">
    <property type="match status" value="1"/>
</dbReference>
<proteinExistence type="inferred from homology"/>
<evidence type="ECO:0000313" key="4">
    <source>
        <dbReference type="Proteomes" id="UP001187471"/>
    </source>
</evidence>
<dbReference type="GO" id="GO:0140662">
    <property type="term" value="F:ATP-dependent protein folding chaperone"/>
    <property type="evidence" value="ECO:0007669"/>
    <property type="project" value="InterPro"/>
</dbReference>